<evidence type="ECO:0000313" key="2">
    <source>
        <dbReference type="Proteomes" id="UP000735302"/>
    </source>
</evidence>
<sequence>MKENNCKKGWEGCSKEGKKLAKWLKNSPTRKAQISSIIWTLGTVASWASVKRSGNWEQRHHWTPGKYLGIGNSGIIGFLANDLEIRNSGIIGLLANDLEIGNSGIIRLPANDLVLGTVASLDFRQMIWVL</sequence>
<dbReference type="EMBL" id="BLXT01007177">
    <property type="protein sequence ID" value="GFO37150.1"/>
    <property type="molecule type" value="Genomic_DNA"/>
</dbReference>
<name>A0AAV4CZ45_9GAST</name>
<organism evidence="1 2">
    <name type="scientific">Plakobranchus ocellatus</name>
    <dbReference type="NCBI Taxonomy" id="259542"/>
    <lineage>
        <taxon>Eukaryota</taxon>
        <taxon>Metazoa</taxon>
        <taxon>Spiralia</taxon>
        <taxon>Lophotrochozoa</taxon>
        <taxon>Mollusca</taxon>
        <taxon>Gastropoda</taxon>
        <taxon>Heterobranchia</taxon>
        <taxon>Euthyneura</taxon>
        <taxon>Panpulmonata</taxon>
        <taxon>Sacoglossa</taxon>
        <taxon>Placobranchoidea</taxon>
        <taxon>Plakobranchidae</taxon>
        <taxon>Plakobranchus</taxon>
    </lineage>
</organism>
<keyword evidence="2" id="KW-1185">Reference proteome</keyword>
<comment type="caution">
    <text evidence="1">The sequence shown here is derived from an EMBL/GenBank/DDBJ whole genome shotgun (WGS) entry which is preliminary data.</text>
</comment>
<evidence type="ECO:0000313" key="1">
    <source>
        <dbReference type="EMBL" id="GFO37150.1"/>
    </source>
</evidence>
<protein>
    <submittedName>
        <fullName evidence="1">Uncharacterized protein</fullName>
    </submittedName>
</protein>
<dbReference type="Proteomes" id="UP000735302">
    <property type="component" value="Unassembled WGS sequence"/>
</dbReference>
<dbReference type="AlphaFoldDB" id="A0AAV4CZ45"/>
<gene>
    <name evidence="1" type="ORF">PoB_006365500</name>
</gene>
<reference evidence="1 2" key="1">
    <citation type="journal article" date="2021" name="Elife">
        <title>Chloroplast acquisition without the gene transfer in kleptoplastic sea slugs, Plakobranchus ocellatus.</title>
        <authorList>
            <person name="Maeda T."/>
            <person name="Takahashi S."/>
            <person name="Yoshida T."/>
            <person name="Shimamura S."/>
            <person name="Takaki Y."/>
            <person name="Nagai Y."/>
            <person name="Toyoda A."/>
            <person name="Suzuki Y."/>
            <person name="Arimoto A."/>
            <person name="Ishii H."/>
            <person name="Satoh N."/>
            <person name="Nishiyama T."/>
            <person name="Hasebe M."/>
            <person name="Maruyama T."/>
            <person name="Minagawa J."/>
            <person name="Obokata J."/>
            <person name="Shigenobu S."/>
        </authorList>
    </citation>
    <scope>NUCLEOTIDE SEQUENCE [LARGE SCALE GENOMIC DNA]</scope>
</reference>
<proteinExistence type="predicted"/>
<accession>A0AAV4CZ45</accession>